<dbReference type="InterPro" id="IPR038740">
    <property type="entry name" value="BioF2-like_GNAT_dom"/>
</dbReference>
<dbReference type="EMBL" id="JACDUR010000015">
    <property type="protein sequence ID" value="MBA2897968.1"/>
    <property type="molecule type" value="Genomic_DNA"/>
</dbReference>
<keyword evidence="3" id="KW-1185">Reference proteome</keyword>
<dbReference type="Proteomes" id="UP000530928">
    <property type="component" value="Unassembled WGS sequence"/>
</dbReference>
<name>A0A7W0HW75_9ACTN</name>
<dbReference type="SUPFAM" id="SSF55729">
    <property type="entry name" value="Acyl-CoA N-acyltransferases (Nat)"/>
    <property type="match status" value="1"/>
</dbReference>
<dbReference type="AlphaFoldDB" id="A0A7W0HW75"/>
<dbReference type="InterPro" id="IPR016181">
    <property type="entry name" value="Acyl_CoA_acyltransferase"/>
</dbReference>
<proteinExistence type="predicted"/>
<keyword evidence="2" id="KW-0808">Transferase</keyword>
<evidence type="ECO:0000313" key="3">
    <source>
        <dbReference type="Proteomes" id="UP000530928"/>
    </source>
</evidence>
<comment type="caution">
    <text evidence="2">The sequence shown here is derived from an EMBL/GenBank/DDBJ whole genome shotgun (WGS) entry which is preliminary data.</text>
</comment>
<feature type="domain" description="BioF2-like acetyltransferase" evidence="1">
    <location>
        <begin position="146"/>
        <end position="282"/>
    </location>
</feature>
<sequence length="331" mass="36115">MRIVPFGKLSDADLAHWHALRASDEAFDSPYFHPGFAAAVQASGHEVEVAVDDGFVFAFHRDGSLARPVGWPAADFQGPIGTGFSPEEFVKAAGLGGLAFDHLIEGHPGFEPYIENRRVSPYIDVSGGLDGYLGRASRSGKDNIGQARRRAKKAERELGEVRFAADAADPGLLDEVIRLKRAQYAATGARDYFADARHVDLMYRLLKVHDTDFAGVLSTVHAGDHLLAAHFGMLSGGVLHWWFPVYEPSLSGYSPGWILLRELMGAGLERIDLGRGEDEYKRRAMTGQTLVGEGLVGGGAVRRVVRTAGKMARSSSLLRQVARGVRRYTQR</sequence>
<dbReference type="GO" id="GO:0016740">
    <property type="term" value="F:transferase activity"/>
    <property type="evidence" value="ECO:0007669"/>
    <property type="project" value="UniProtKB-KW"/>
</dbReference>
<evidence type="ECO:0000259" key="1">
    <source>
        <dbReference type="Pfam" id="PF13480"/>
    </source>
</evidence>
<reference evidence="2 3" key="1">
    <citation type="submission" date="2020-07" db="EMBL/GenBank/DDBJ databases">
        <title>Genomic Encyclopedia of Type Strains, Phase IV (KMG-IV): sequencing the most valuable type-strain genomes for metagenomic binning, comparative biology and taxonomic classification.</title>
        <authorList>
            <person name="Goeker M."/>
        </authorList>
    </citation>
    <scope>NUCLEOTIDE SEQUENCE [LARGE SCALE GENOMIC DNA]</scope>
    <source>
        <strain evidence="2 3">DSM 45533</strain>
    </source>
</reference>
<dbReference type="Pfam" id="PF13480">
    <property type="entry name" value="Acetyltransf_6"/>
    <property type="match status" value="1"/>
</dbReference>
<accession>A0A7W0HW75</accession>
<dbReference type="RefSeq" id="WP_181616642.1">
    <property type="nucleotide sequence ID" value="NZ_BAABAM010000018.1"/>
</dbReference>
<organism evidence="2 3">
    <name type="scientific">Nonomuraea soli</name>
    <dbReference type="NCBI Taxonomy" id="1032476"/>
    <lineage>
        <taxon>Bacteria</taxon>
        <taxon>Bacillati</taxon>
        <taxon>Actinomycetota</taxon>
        <taxon>Actinomycetes</taxon>
        <taxon>Streptosporangiales</taxon>
        <taxon>Streptosporangiaceae</taxon>
        <taxon>Nonomuraea</taxon>
    </lineage>
</organism>
<protein>
    <submittedName>
        <fullName evidence="2">CelD/BcsL family acetyltransferase involved in cellulose biosynthesis</fullName>
    </submittedName>
</protein>
<gene>
    <name evidence="2" type="ORF">HNR30_009374</name>
</gene>
<evidence type="ECO:0000313" key="2">
    <source>
        <dbReference type="EMBL" id="MBA2897968.1"/>
    </source>
</evidence>